<evidence type="ECO:0000313" key="2">
    <source>
        <dbReference type="Proteomes" id="UP000015105"/>
    </source>
</evidence>
<dbReference type="Proteomes" id="UP000015105">
    <property type="component" value="Chromosome 6D"/>
</dbReference>
<reference evidence="2" key="2">
    <citation type="journal article" date="2017" name="Nat. Plants">
        <title>The Aegilops tauschii genome reveals multiple impacts of transposons.</title>
        <authorList>
            <person name="Zhao G."/>
            <person name="Zou C."/>
            <person name="Li K."/>
            <person name="Wang K."/>
            <person name="Li T."/>
            <person name="Gao L."/>
            <person name="Zhang X."/>
            <person name="Wang H."/>
            <person name="Yang Z."/>
            <person name="Liu X."/>
            <person name="Jiang W."/>
            <person name="Mao L."/>
            <person name="Kong X."/>
            <person name="Jiao Y."/>
            <person name="Jia J."/>
        </authorList>
    </citation>
    <scope>NUCLEOTIDE SEQUENCE [LARGE SCALE GENOMIC DNA]</scope>
    <source>
        <strain evidence="2">cv. AL8/78</strain>
    </source>
</reference>
<proteinExistence type="predicted"/>
<accession>A0A453N004</accession>
<reference evidence="1" key="3">
    <citation type="journal article" date="2017" name="Nature">
        <title>Genome sequence of the progenitor of the wheat D genome Aegilops tauschii.</title>
        <authorList>
            <person name="Luo M.C."/>
            <person name="Gu Y.Q."/>
            <person name="Puiu D."/>
            <person name="Wang H."/>
            <person name="Twardziok S.O."/>
            <person name="Deal K.R."/>
            <person name="Huo N."/>
            <person name="Zhu T."/>
            <person name="Wang L."/>
            <person name="Wang Y."/>
            <person name="McGuire P.E."/>
            <person name="Liu S."/>
            <person name="Long H."/>
            <person name="Ramasamy R.K."/>
            <person name="Rodriguez J.C."/>
            <person name="Van S.L."/>
            <person name="Yuan L."/>
            <person name="Wang Z."/>
            <person name="Xia Z."/>
            <person name="Xiao L."/>
            <person name="Anderson O.D."/>
            <person name="Ouyang S."/>
            <person name="Liang Y."/>
            <person name="Zimin A.V."/>
            <person name="Pertea G."/>
            <person name="Qi P."/>
            <person name="Bennetzen J.L."/>
            <person name="Dai X."/>
            <person name="Dawson M.W."/>
            <person name="Muller H.G."/>
            <person name="Kugler K."/>
            <person name="Rivarola-Duarte L."/>
            <person name="Spannagl M."/>
            <person name="Mayer K.F.X."/>
            <person name="Lu F.H."/>
            <person name="Bevan M.W."/>
            <person name="Leroy P."/>
            <person name="Li P."/>
            <person name="You F.M."/>
            <person name="Sun Q."/>
            <person name="Liu Z."/>
            <person name="Lyons E."/>
            <person name="Wicker T."/>
            <person name="Salzberg S.L."/>
            <person name="Devos K.M."/>
            <person name="Dvorak J."/>
        </authorList>
    </citation>
    <scope>NUCLEOTIDE SEQUENCE [LARGE SCALE GENOMIC DNA]</scope>
    <source>
        <strain evidence="1">cv. AL8/78</strain>
    </source>
</reference>
<keyword evidence="2" id="KW-1185">Reference proteome</keyword>
<reference evidence="1" key="5">
    <citation type="journal article" date="2021" name="G3 (Bethesda)">
        <title>Aegilops tauschii genome assembly Aet v5.0 features greater sequence contiguity and improved annotation.</title>
        <authorList>
            <person name="Wang L."/>
            <person name="Zhu T."/>
            <person name="Rodriguez J.C."/>
            <person name="Deal K.R."/>
            <person name="Dubcovsky J."/>
            <person name="McGuire P.E."/>
            <person name="Lux T."/>
            <person name="Spannagl M."/>
            <person name="Mayer K.F.X."/>
            <person name="Baldrich P."/>
            <person name="Meyers B.C."/>
            <person name="Huo N."/>
            <person name="Gu Y.Q."/>
            <person name="Zhou H."/>
            <person name="Devos K.M."/>
            <person name="Bennetzen J.L."/>
            <person name="Unver T."/>
            <person name="Budak H."/>
            <person name="Gulick P.J."/>
            <person name="Galiba G."/>
            <person name="Kalapos B."/>
            <person name="Nelson D.R."/>
            <person name="Li P."/>
            <person name="You F.M."/>
            <person name="Luo M.C."/>
            <person name="Dvorak J."/>
        </authorList>
    </citation>
    <scope>NUCLEOTIDE SEQUENCE [LARGE SCALE GENOMIC DNA]</scope>
    <source>
        <strain evidence="1">cv. AL8/78</strain>
    </source>
</reference>
<dbReference type="EnsemblPlants" id="AET6Gv20162600.7">
    <property type="protein sequence ID" value="AET6Gv20162600.7"/>
    <property type="gene ID" value="AET6Gv20162600"/>
</dbReference>
<reference evidence="2" key="1">
    <citation type="journal article" date="2014" name="Science">
        <title>Ancient hybridizations among the ancestral genomes of bread wheat.</title>
        <authorList>
            <consortium name="International Wheat Genome Sequencing Consortium,"/>
            <person name="Marcussen T."/>
            <person name="Sandve S.R."/>
            <person name="Heier L."/>
            <person name="Spannagl M."/>
            <person name="Pfeifer M."/>
            <person name="Jakobsen K.S."/>
            <person name="Wulff B.B."/>
            <person name="Steuernagel B."/>
            <person name="Mayer K.F."/>
            <person name="Olsen O.A."/>
        </authorList>
    </citation>
    <scope>NUCLEOTIDE SEQUENCE [LARGE SCALE GENOMIC DNA]</scope>
    <source>
        <strain evidence="2">cv. AL8/78</strain>
    </source>
</reference>
<protein>
    <submittedName>
        <fullName evidence="1">Uncharacterized protein</fullName>
    </submittedName>
</protein>
<dbReference type="AlphaFoldDB" id="A0A453N004"/>
<reference evidence="1" key="4">
    <citation type="submission" date="2019-03" db="UniProtKB">
        <authorList>
            <consortium name="EnsemblPlants"/>
        </authorList>
    </citation>
    <scope>IDENTIFICATION</scope>
</reference>
<dbReference type="Gramene" id="AET6Gv20162600.7">
    <property type="protein sequence ID" value="AET6Gv20162600.7"/>
    <property type="gene ID" value="AET6Gv20162600"/>
</dbReference>
<name>A0A453N004_AEGTS</name>
<evidence type="ECO:0000313" key="1">
    <source>
        <dbReference type="EnsemblPlants" id="AET6Gv20162600.7"/>
    </source>
</evidence>
<sequence>RLVVHPSISGKLMCLLMEFFVLIVFNDARWVSGLLFKIMRCHSFEINESKFSPVKTHERCIGAKTVRDQAIQQVN</sequence>
<organism evidence="1 2">
    <name type="scientific">Aegilops tauschii subsp. strangulata</name>
    <name type="common">Goatgrass</name>
    <dbReference type="NCBI Taxonomy" id="200361"/>
    <lineage>
        <taxon>Eukaryota</taxon>
        <taxon>Viridiplantae</taxon>
        <taxon>Streptophyta</taxon>
        <taxon>Embryophyta</taxon>
        <taxon>Tracheophyta</taxon>
        <taxon>Spermatophyta</taxon>
        <taxon>Magnoliopsida</taxon>
        <taxon>Liliopsida</taxon>
        <taxon>Poales</taxon>
        <taxon>Poaceae</taxon>
        <taxon>BOP clade</taxon>
        <taxon>Pooideae</taxon>
        <taxon>Triticodae</taxon>
        <taxon>Triticeae</taxon>
        <taxon>Triticinae</taxon>
        <taxon>Aegilops</taxon>
    </lineage>
</organism>